<accession>A0A0E2LRN3</accession>
<feature type="transmembrane region" description="Helical" evidence="1">
    <location>
        <begin position="12"/>
        <end position="37"/>
    </location>
</feature>
<gene>
    <name evidence="2" type="ORF">HMPREF1555_00963</name>
</gene>
<organism evidence="2 3">
    <name type="scientific">Porphyromonas gingivalis F0570</name>
    <dbReference type="NCBI Taxonomy" id="1227271"/>
    <lineage>
        <taxon>Bacteria</taxon>
        <taxon>Pseudomonadati</taxon>
        <taxon>Bacteroidota</taxon>
        <taxon>Bacteroidia</taxon>
        <taxon>Bacteroidales</taxon>
        <taxon>Porphyromonadaceae</taxon>
        <taxon>Porphyromonas</taxon>
    </lineage>
</organism>
<evidence type="ECO:0000313" key="3">
    <source>
        <dbReference type="Proteomes" id="UP000016630"/>
    </source>
</evidence>
<name>A0A0E2LRN3_PORGN</name>
<dbReference type="HOGENOM" id="CLU_2956688_0_0_10"/>
<dbReference type="EMBL" id="AWUW01000068">
    <property type="protein sequence ID" value="ERJ66870.1"/>
    <property type="molecule type" value="Genomic_DNA"/>
</dbReference>
<sequence>MLLMYRTESEGFVRSVFALLFTWVLRTFLTGVTAFVAEMKHSEQQSRRIDFFDIFLFLF</sequence>
<keyword evidence="1" id="KW-1133">Transmembrane helix</keyword>
<dbReference type="AlphaFoldDB" id="A0A0E2LRN3"/>
<keyword evidence="1" id="KW-0472">Membrane</keyword>
<reference evidence="2 3" key="1">
    <citation type="submission" date="2013-06" db="EMBL/GenBank/DDBJ databases">
        <authorList>
            <person name="Weinstock G."/>
            <person name="Sodergren E."/>
            <person name="Lobos E.A."/>
            <person name="Fulton L."/>
            <person name="Fulton R."/>
            <person name="Courtney L."/>
            <person name="Fronick C."/>
            <person name="O'Laughlin M."/>
            <person name="Godfrey J."/>
            <person name="Wilson R.M."/>
            <person name="Miner T."/>
            <person name="Farmer C."/>
            <person name="Delehaunty K."/>
            <person name="Cordes M."/>
            <person name="Minx P."/>
            <person name="Tomlinson C."/>
            <person name="Chen J."/>
            <person name="Wollam A."/>
            <person name="Pepin K.H."/>
            <person name="Bhonagiri V."/>
            <person name="Zhang X."/>
            <person name="Warren W."/>
            <person name="Mitreva M."/>
            <person name="Mardis E.R."/>
            <person name="Wilson R.K."/>
        </authorList>
    </citation>
    <scope>NUCLEOTIDE SEQUENCE [LARGE SCALE GENOMIC DNA]</scope>
    <source>
        <strain evidence="2 3">F0570</strain>
    </source>
</reference>
<comment type="caution">
    <text evidence="2">The sequence shown here is derived from an EMBL/GenBank/DDBJ whole genome shotgun (WGS) entry which is preliminary data.</text>
</comment>
<proteinExistence type="predicted"/>
<protein>
    <submittedName>
        <fullName evidence="2">Uncharacterized protein</fullName>
    </submittedName>
</protein>
<dbReference type="Proteomes" id="UP000016630">
    <property type="component" value="Unassembled WGS sequence"/>
</dbReference>
<evidence type="ECO:0000256" key="1">
    <source>
        <dbReference type="SAM" id="Phobius"/>
    </source>
</evidence>
<keyword evidence="1" id="KW-0812">Transmembrane</keyword>
<evidence type="ECO:0000313" key="2">
    <source>
        <dbReference type="EMBL" id="ERJ66870.1"/>
    </source>
</evidence>